<dbReference type="EMBL" id="JAFCMP010000043">
    <property type="protein sequence ID" value="KAG5189878.1"/>
    <property type="molecule type" value="Genomic_DNA"/>
</dbReference>
<accession>A0A836CLP4</accession>
<dbReference type="AlphaFoldDB" id="A0A836CLP4"/>
<organism evidence="3 4">
    <name type="scientific">Tribonema minus</name>
    <dbReference type="NCBI Taxonomy" id="303371"/>
    <lineage>
        <taxon>Eukaryota</taxon>
        <taxon>Sar</taxon>
        <taxon>Stramenopiles</taxon>
        <taxon>Ochrophyta</taxon>
        <taxon>PX clade</taxon>
        <taxon>Xanthophyceae</taxon>
        <taxon>Tribonematales</taxon>
        <taxon>Tribonemataceae</taxon>
        <taxon>Tribonema</taxon>
    </lineage>
</organism>
<name>A0A836CLP4_9STRA</name>
<evidence type="ECO:0000256" key="1">
    <source>
        <dbReference type="SAM" id="MobiDB-lite"/>
    </source>
</evidence>
<evidence type="ECO:0000313" key="4">
    <source>
        <dbReference type="Proteomes" id="UP000664859"/>
    </source>
</evidence>
<feature type="region of interest" description="Disordered" evidence="1">
    <location>
        <begin position="25"/>
        <end position="120"/>
    </location>
</feature>
<sequence length="188" mass="20261">MMLAKLALLALLIVAGQAATVPQRQLGPSATKTERPTVVETEKPQKTEKPTVIKTEKPQKTEKPTIIKTEKPQKTEKPTVVKTEKPQKTEKPTVIKTEKPTVVKTEKPHKTEKPTSIETKKPSAPLVDACTPAGGVCRNDCATDAGCSAVCVALGRTYFNNPSQCDDIGGSGMPEKWCRSLGFADCCT</sequence>
<reference evidence="3" key="1">
    <citation type="submission" date="2021-02" db="EMBL/GenBank/DDBJ databases">
        <title>First Annotated Genome of the Yellow-green Alga Tribonema minus.</title>
        <authorList>
            <person name="Mahan K.M."/>
        </authorList>
    </citation>
    <scope>NUCLEOTIDE SEQUENCE</scope>
    <source>
        <strain evidence="3">UTEX B ZZ1240</strain>
    </source>
</reference>
<proteinExistence type="predicted"/>
<evidence type="ECO:0000256" key="2">
    <source>
        <dbReference type="SAM" id="SignalP"/>
    </source>
</evidence>
<dbReference type="Proteomes" id="UP000664859">
    <property type="component" value="Unassembled WGS sequence"/>
</dbReference>
<gene>
    <name evidence="3" type="ORF">JKP88DRAFT_252611</name>
</gene>
<feature type="signal peptide" evidence="2">
    <location>
        <begin position="1"/>
        <end position="18"/>
    </location>
</feature>
<comment type="caution">
    <text evidence="3">The sequence shown here is derived from an EMBL/GenBank/DDBJ whole genome shotgun (WGS) entry which is preliminary data.</text>
</comment>
<feature type="chain" id="PRO_5032782496" evidence="2">
    <location>
        <begin position="19"/>
        <end position="188"/>
    </location>
</feature>
<protein>
    <submittedName>
        <fullName evidence="3">Uncharacterized protein</fullName>
    </submittedName>
</protein>
<keyword evidence="4" id="KW-1185">Reference proteome</keyword>
<keyword evidence="2" id="KW-0732">Signal</keyword>
<feature type="compositionally biased region" description="Basic and acidic residues" evidence="1">
    <location>
        <begin position="32"/>
        <end position="120"/>
    </location>
</feature>
<evidence type="ECO:0000313" key="3">
    <source>
        <dbReference type="EMBL" id="KAG5189878.1"/>
    </source>
</evidence>